<dbReference type="SUPFAM" id="SSF46689">
    <property type="entry name" value="Homeodomain-like"/>
    <property type="match status" value="2"/>
</dbReference>
<keyword evidence="6" id="KW-1185">Reference proteome</keyword>
<proteinExistence type="predicted"/>
<dbReference type="Gene3D" id="1.10.10.60">
    <property type="entry name" value="Homeodomain-like"/>
    <property type="match status" value="2"/>
</dbReference>
<dbReference type="EMBL" id="VYZN01000037">
    <property type="protein sequence ID" value="KAE9533130.1"/>
    <property type="molecule type" value="Genomic_DNA"/>
</dbReference>
<reference evidence="5 6" key="1">
    <citation type="submission" date="2019-08" db="EMBL/GenBank/DDBJ databases">
        <title>The genome of the soybean aphid Biotype 1, its phylome, world population structure and adaptation to the North American continent.</title>
        <authorList>
            <person name="Giordano R."/>
            <person name="Donthu R.K."/>
            <person name="Hernandez A.G."/>
            <person name="Wright C.L."/>
            <person name="Zimin A.V."/>
        </authorList>
    </citation>
    <scope>NUCLEOTIDE SEQUENCE [LARGE SCALE GENOMIC DNA]</scope>
    <source>
        <tissue evidence="5">Whole aphids</tissue>
    </source>
</reference>
<dbReference type="Pfam" id="PF04218">
    <property type="entry name" value="CENP-B_N"/>
    <property type="match status" value="1"/>
</dbReference>
<keyword evidence="3" id="KW-0539">Nucleus</keyword>
<dbReference type="PANTHER" id="PTHR19303">
    <property type="entry name" value="TRANSPOSON"/>
    <property type="match status" value="1"/>
</dbReference>
<dbReference type="SMART" id="SM00674">
    <property type="entry name" value="CENPB"/>
    <property type="match status" value="1"/>
</dbReference>
<evidence type="ECO:0000313" key="6">
    <source>
        <dbReference type="Proteomes" id="UP000475862"/>
    </source>
</evidence>
<dbReference type="OrthoDB" id="125347at2759"/>
<comment type="subcellular location">
    <subcellularLocation>
        <location evidence="1">Nucleus</location>
    </subcellularLocation>
</comment>
<dbReference type="GO" id="GO:0003677">
    <property type="term" value="F:DNA binding"/>
    <property type="evidence" value="ECO:0007669"/>
    <property type="project" value="UniProtKB-KW"/>
</dbReference>
<comment type="caution">
    <text evidence="5">The sequence shown here is derived from an EMBL/GenBank/DDBJ whole genome shotgun (WGS) entry which is preliminary data.</text>
</comment>
<organism evidence="5 6">
    <name type="scientific">Aphis glycines</name>
    <name type="common">Soybean aphid</name>
    <dbReference type="NCBI Taxonomy" id="307491"/>
    <lineage>
        <taxon>Eukaryota</taxon>
        <taxon>Metazoa</taxon>
        <taxon>Ecdysozoa</taxon>
        <taxon>Arthropoda</taxon>
        <taxon>Hexapoda</taxon>
        <taxon>Insecta</taxon>
        <taxon>Pterygota</taxon>
        <taxon>Neoptera</taxon>
        <taxon>Paraneoptera</taxon>
        <taxon>Hemiptera</taxon>
        <taxon>Sternorrhyncha</taxon>
        <taxon>Aphidomorpha</taxon>
        <taxon>Aphidoidea</taxon>
        <taxon>Aphididae</taxon>
        <taxon>Aphidini</taxon>
        <taxon>Aphis</taxon>
        <taxon>Aphis</taxon>
    </lineage>
</organism>
<dbReference type="Proteomes" id="UP000475862">
    <property type="component" value="Unassembled WGS sequence"/>
</dbReference>
<feature type="domain" description="HTH CENPB-type" evidence="4">
    <location>
        <begin position="445"/>
        <end position="518"/>
    </location>
</feature>
<dbReference type="Pfam" id="PF03221">
    <property type="entry name" value="HTH_Tnp_Tc5"/>
    <property type="match status" value="1"/>
</dbReference>
<dbReference type="AlphaFoldDB" id="A0A6G0TK12"/>
<dbReference type="InterPro" id="IPR050863">
    <property type="entry name" value="CenT-Element_Derived"/>
</dbReference>
<keyword evidence="2" id="KW-0238">DNA-binding</keyword>
<evidence type="ECO:0000256" key="3">
    <source>
        <dbReference type="ARBA" id="ARBA00023242"/>
    </source>
</evidence>
<dbReference type="InterPro" id="IPR009057">
    <property type="entry name" value="Homeodomain-like_sf"/>
</dbReference>
<dbReference type="InterPro" id="IPR006600">
    <property type="entry name" value="HTH_CenpB_DNA-bd_dom"/>
</dbReference>
<evidence type="ECO:0000259" key="4">
    <source>
        <dbReference type="PROSITE" id="PS51253"/>
    </source>
</evidence>
<evidence type="ECO:0000256" key="2">
    <source>
        <dbReference type="ARBA" id="ARBA00023125"/>
    </source>
</evidence>
<dbReference type="InterPro" id="IPR007889">
    <property type="entry name" value="HTH_Psq"/>
</dbReference>
<dbReference type="PROSITE" id="PS51253">
    <property type="entry name" value="HTH_CENPB"/>
    <property type="match status" value="1"/>
</dbReference>
<dbReference type="GO" id="GO:0005634">
    <property type="term" value="C:nucleus"/>
    <property type="evidence" value="ECO:0007669"/>
    <property type="project" value="UniProtKB-SubCell"/>
</dbReference>
<dbReference type="PANTHER" id="PTHR19303:SF16">
    <property type="entry name" value="JERKY PROTEIN HOMOLOG-LIKE"/>
    <property type="match status" value="1"/>
</dbReference>
<gene>
    <name evidence="5" type="ORF">AGLY_009558</name>
</gene>
<name>A0A6G0TK12_APHGL</name>
<sequence length="615" mass="71301">MSQKNQNSITSFFKIQSKRELSPSTVSREFKKSSKVMDSNEQSLTVPNINPLSCDSQLTPQLTIDTDYYCHDIGFYINRTLTEKEIAIVLTQIWVPQIDYKFPSKSYIVQNKTKHLKFQYSWLLKFPWLAYSAKENGAYCKIYAIENFKEHSNREYHKTCVCSTDHFLEVQKNPSQSIISKLETGREHRIEKNRKNIIPIIQTIILCSKQNIYLRGHRDSGKITIQETDDVHLDKNEGNFREILRYRAQGDADLKSFLESAADISGIEQISLCVRYLNIETKVLHEDFLQFVSTTDMTGIGLAMSLAEDTLKEFQTLRTNVDIEFHAIFEDSKGLAKHRTCTSFRYEMLDMNVDYVCQLCADCVYIKIVRIWNIYLRVFLEMAPRKHVTLKLQDKLEVIKLINKGTSYNAISRQFGIGVSTISDIKKNKEKLGKFVSETENGPGKRKTLKQPENLNVESAVFMWFIQQRRLHVPVSGEMLCEKVRSFHRQFSKNNHAFNACKGWLDNFKKRHGIRRLKISGGCDEEIQHQGILTDDEIIQAVTKEDIEKEEDEEFLPPSKVSASEATKALTTVIEWAEQNVESCEEVMLLRRLRDKAFNHQIGASVQKKKNQYFK</sequence>
<evidence type="ECO:0000256" key="1">
    <source>
        <dbReference type="ARBA" id="ARBA00004123"/>
    </source>
</evidence>
<evidence type="ECO:0000313" key="5">
    <source>
        <dbReference type="EMBL" id="KAE9533130.1"/>
    </source>
</evidence>
<protein>
    <recommendedName>
        <fullName evidence="4">HTH CENPB-type domain-containing protein</fullName>
    </recommendedName>
</protein>
<accession>A0A6G0TK12</accession>